<organism evidence="2 3">
    <name type="scientific">Tenggerimyces flavus</name>
    <dbReference type="NCBI Taxonomy" id="1708749"/>
    <lineage>
        <taxon>Bacteria</taxon>
        <taxon>Bacillati</taxon>
        <taxon>Actinomycetota</taxon>
        <taxon>Actinomycetes</taxon>
        <taxon>Propionibacteriales</taxon>
        <taxon>Nocardioidaceae</taxon>
        <taxon>Tenggerimyces</taxon>
    </lineage>
</organism>
<feature type="region of interest" description="Disordered" evidence="1">
    <location>
        <begin position="185"/>
        <end position="212"/>
    </location>
</feature>
<gene>
    <name evidence="2" type="ORF">ACFOUW_11275</name>
</gene>
<evidence type="ECO:0000313" key="3">
    <source>
        <dbReference type="Proteomes" id="UP001595699"/>
    </source>
</evidence>
<comment type="caution">
    <text evidence="2">The sequence shown here is derived from an EMBL/GenBank/DDBJ whole genome shotgun (WGS) entry which is preliminary data.</text>
</comment>
<accession>A0ABV7Y985</accession>
<evidence type="ECO:0000256" key="1">
    <source>
        <dbReference type="SAM" id="MobiDB-lite"/>
    </source>
</evidence>
<dbReference type="Proteomes" id="UP001595699">
    <property type="component" value="Unassembled WGS sequence"/>
</dbReference>
<sequence length="212" mass="23570">MDVQGKLDELKKLVENARTMPMSASCVINRNELLGAVAEIQALLPAQLAEAQELVTNRDAVIESGRAEAARLVEDGERQRHALVRGTDTYREAQREADQIRSEASAEANELRRETDDYVDHKLASFEIALQKTLSSVAQGRERLRSGAAPVVDDTPIGSRRDVDEYVDHRLGRFEHSLSKTLEAVTRGRERLQDRSQLGYAEDPDAPPLPGE</sequence>
<dbReference type="EMBL" id="JBHRZH010000008">
    <property type="protein sequence ID" value="MFC3761422.1"/>
    <property type="molecule type" value="Genomic_DNA"/>
</dbReference>
<dbReference type="RefSeq" id="WP_205118485.1">
    <property type="nucleotide sequence ID" value="NZ_JAFBCM010000001.1"/>
</dbReference>
<name>A0ABV7Y985_9ACTN</name>
<proteinExistence type="predicted"/>
<evidence type="ECO:0000313" key="2">
    <source>
        <dbReference type="EMBL" id="MFC3761422.1"/>
    </source>
</evidence>
<protein>
    <recommendedName>
        <fullName evidence="4">Cell division initiation protein</fullName>
    </recommendedName>
</protein>
<reference evidence="3" key="1">
    <citation type="journal article" date="2019" name="Int. J. Syst. Evol. Microbiol.">
        <title>The Global Catalogue of Microorganisms (GCM) 10K type strain sequencing project: providing services to taxonomists for standard genome sequencing and annotation.</title>
        <authorList>
            <consortium name="The Broad Institute Genomics Platform"/>
            <consortium name="The Broad Institute Genome Sequencing Center for Infectious Disease"/>
            <person name="Wu L."/>
            <person name="Ma J."/>
        </authorList>
    </citation>
    <scope>NUCLEOTIDE SEQUENCE [LARGE SCALE GENOMIC DNA]</scope>
    <source>
        <strain evidence="3">CGMCC 4.7241</strain>
    </source>
</reference>
<keyword evidence="3" id="KW-1185">Reference proteome</keyword>
<evidence type="ECO:0008006" key="4">
    <source>
        <dbReference type="Google" id="ProtNLM"/>
    </source>
</evidence>